<gene>
    <name evidence="2" type="ORF">O0I10_012554</name>
</gene>
<dbReference type="GeneID" id="83219891"/>
<evidence type="ECO:0000313" key="3">
    <source>
        <dbReference type="Proteomes" id="UP001234581"/>
    </source>
</evidence>
<organism evidence="2 3">
    <name type="scientific">Lichtheimia ornata</name>
    <dbReference type="NCBI Taxonomy" id="688661"/>
    <lineage>
        <taxon>Eukaryota</taxon>
        <taxon>Fungi</taxon>
        <taxon>Fungi incertae sedis</taxon>
        <taxon>Mucoromycota</taxon>
        <taxon>Mucoromycotina</taxon>
        <taxon>Mucoromycetes</taxon>
        <taxon>Mucorales</taxon>
        <taxon>Lichtheimiaceae</taxon>
        <taxon>Lichtheimia</taxon>
    </lineage>
</organism>
<keyword evidence="3" id="KW-1185">Reference proteome</keyword>
<feature type="domain" description="PiggyBac transposable element-derived protein" evidence="1">
    <location>
        <begin position="9"/>
        <end position="229"/>
    </location>
</feature>
<evidence type="ECO:0000313" key="2">
    <source>
        <dbReference type="EMBL" id="KAJ8651861.1"/>
    </source>
</evidence>
<protein>
    <recommendedName>
        <fullName evidence="1">PiggyBac transposable element-derived protein domain-containing protein</fullName>
    </recommendedName>
</protein>
<dbReference type="PANTHER" id="PTHR46599">
    <property type="entry name" value="PIGGYBAC TRANSPOSABLE ELEMENT-DERIVED PROTEIN 4"/>
    <property type="match status" value="1"/>
</dbReference>
<sequence>MVDSNTIKNKSKPHPIGQEYKTIADAQTKITLRLDISEKDDSNKKFSDHGKVPGCMLRLSEPWFASGRTIIADSYFGSPASAATLYQRGLYSILAIKKRRYWPKNVPKDLLDNLPESSGSHVCKVGEVDEVRMFTAALRDRRPQCVVSTCSTTLPASFVTHTVQVNGRSERVRSQRAAVFDEYGNSFGAIDANNNVRDNMTSYHDVMRTHKWEHRSFAFFWALAEANAFLAWRAFGPDELRNMDYCDFRERLAHEILVAYTNTDNANAQLDKTSPCLGPFASATT</sequence>
<dbReference type="Pfam" id="PF13843">
    <property type="entry name" value="DDE_Tnp_1_7"/>
    <property type="match status" value="1"/>
</dbReference>
<name>A0AAD7XT41_9FUNG</name>
<reference evidence="2 3" key="1">
    <citation type="submission" date="2023-03" db="EMBL/GenBank/DDBJ databases">
        <title>Genome sequence of Lichtheimia ornata CBS 291.66.</title>
        <authorList>
            <person name="Mohabir J.T."/>
            <person name="Shea T.P."/>
            <person name="Kurbessoian T."/>
            <person name="Berby B."/>
            <person name="Fontaine J."/>
            <person name="Livny J."/>
            <person name="Gnirke A."/>
            <person name="Stajich J.E."/>
            <person name="Cuomo C.A."/>
        </authorList>
    </citation>
    <scope>NUCLEOTIDE SEQUENCE [LARGE SCALE GENOMIC DNA]</scope>
    <source>
        <strain evidence="2">CBS 291.66</strain>
    </source>
</reference>
<dbReference type="PANTHER" id="PTHR46599:SF3">
    <property type="entry name" value="PIGGYBAC TRANSPOSABLE ELEMENT-DERIVED PROTEIN 4"/>
    <property type="match status" value="1"/>
</dbReference>
<accession>A0AAD7XT41</accession>
<dbReference type="Proteomes" id="UP001234581">
    <property type="component" value="Unassembled WGS sequence"/>
</dbReference>
<dbReference type="InterPro" id="IPR029526">
    <property type="entry name" value="PGBD"/>
</dbReference>
<dbReference type="AlphaFoldDB" id="A0AAD7XT41"/>
<proteinExistence type="predicted"/>
<dbReference type="EMBL" id="JARTCD010000134">
    <property type="protein sequence ID" value="KAJ8651861.1"/>
    <property type="molecule type" value="Genomic_DNA"/>
</dbReference>
<dbReference type="RefSeq" id="XP_058336775.1">
    <property type="nucleotide sequence ID" value="XM_058492447.1"/>
</dbReference>
<comment type="caution">
    <text evidence="2">The sequence shown here is derived from an EMBL/GenBank/DDBJ whole genome shotgun (WGS) entry which is preliminary data.</text>
</comment>
<evidence type="ECO:0000259" key="1">
    <source>
        <dbReference type="Pfam" id="PF13843"/>
    </source>
</evidence>